<evidence type="ECO:0000259" key="1">
    <source>
        <dbReference type="Pfam" id="PF00483"/>
    </source>
</evidence>
<name>A0A1I4X3N6_9GAMM</name>
<dbReference type="PIRSF" id="PIRSF028162">
    <property type="entry name" value="BcbE_prd"/>
    <property type="match status" value="1"/>
</dbReference>
<keyword evidence="2" id="KW-0808">Transferase</keyword>
<dbReference type="RefSeq" id="WP_090959631.1">
    <property type="nucleotide sequence ID" value="NZ_FOVG01000001.1"/>
</dbReference>
<dbReference type="AlphaFoldDB" id="A0A1I4X3N6"/>
<reference evidence="3" key="1">
    <citation type="submission" date="2016-10" db="EMBL/GenBank/DDBJ databases">
        <authorList>
            <person name="Varghese N."/>
            <person name="Submissions S."/>
        </authorList>
    </citation>
    <scope>NUCLEOTIDE SEQUENCE [LARGE SCALE GENOMIC DNA]</scope>
    <source>
        <strain evidence="3">OV426</strain>
    </source>
</reference>
<evidence type="ECO:0000313" key="2">
    <source>
        <dbReference type="EMBL" id="SFN20554.1"/>
    </source>
</evidence>
<dbReference type="Pfam" id="PF00483">
    <property type="entry name" value="NTP_transferase"/>
    <property type="match status" value="1"/>
</dbReference>
<sequence>MNVIVLAAGESYTDSADKGYPLCLTEFNGVPLLQKISEKLAFNAGKTVFLFQDKHIKKHHLNNIVQLLSNGNFESFPVPENTAGAACTALLGVVGLDQEEPLLIVSANQYLDIDYQEFTTEMESKDYDAGTVVFDSVHPRYSYVLLDDQKTVVEASEKNPISRNATAGVYWFSKTRDFSNSVMNMIRKDARVNEHFYICPSFNELILLGKTIGVKEIDKSFYHPLKTQTQFDSNKGDL</sequence>
<organism evidence="2 3">
    <name type="scientific">Candidatus Pantoea varia</name>
    <dbReference type="NCBI Taxonomy" id="1881036"/>
    <lineage>
        <taxon>Bacteria</taxon>
        <taxon>Pseudomonadati</taxon>
        <taxon>Pseudomonadota</taxon>
        <taxon>Gammaproteobacteria</taxon>
        <taxon>Enterobacterales</taxon>
        <taxon>Erwiniaceae</taxon>
        <taxon>Pantoea</taxon>
    </lineage>
</organism>
<dbReference type="InterPro" id="IPR005835">
    <property type="entry name" value="NTP_transferase_dom"/>
</dbReference>
<keyword evidence="3" id="KW-1185">Reference proteome</keyword>
<dbReference type="InterPro" id="IPR016873">
    <property type="entry name" value="Caps_polysacc_synth_BcbE_prd"/>
</dbReference>
<protein>
    <submittedName>
        <fullName evidence="2">Nucleotidyl transferase</fullName>
    </submittedName>
</protein>
<evidence type="ECO:0000313" key="3">
    <source>
        <dbReference type="Proteomes" id="UP000198968"/>
    </source>
</evidence>
<dbReference type="GO" id="GO:0016779">
    <property type="term" value="F:nucleotidyltransferase activity"/>
    <property type="evidence" value="ECO:0007669"/>
    <property type="project" value="UniProtKB-ARBA"/>
</dbReference>
<feature type="domain" description="Nucleotidyl transferase" evidence="1">
    <location>
        <begin position="31"/>
        <end position="174"/>
    </location>
</feature>
<dbReference type="InterPro" id="IPR029044">
    <property type="entry name" value="Nucleotide-diphossugar_trans"/>
</dbReference>
<dbReference type="Gene3D" id="3.90.550.10">
    <property type="entry name" value="Spore Coat Polysaccharide Biosynthesis Protein SpsA, Chain A"/>
    <property type="match status" value="1"/>
</dbReference>
<accession>A0A1I4X3N6</accession>
<dbReference type="SUPFAM" id="SSF53448">
    <property type="entry name" value="Nucleotide-diphospho-sugar transferases"/>
    <property type="match status" value="1"/>
</dbReference>
<dbReference type="CDD" id="cd04183">
    <property type="entry name" value="GT2_BcE_like"/>
    <property type="match status" value="1"/>
</dbReference>
<proteinExistence type="predicted"/>
<dbReference type="EMBL" id="FOVG01000001">
    <property type="protein sequence ID" value="SFN20554.1"/>
    <property type="molecule type" value="Genomic_DNA"/>
</dbReference>
<dbReference type="Proteomes" id="UP000198968">
    <property type="component" value="Unassembled WGS sequence"/>
</dbReference>
<gene>
    <name evidence="2" type="ORF">SAMN05428971_0505</name>
</gene>